<feature type="transmembrane region" description="Helical" evidence="9">
    <location>
        <begin position="281"/>
        <end position="302"/>
    </location>
</feature>
<evidence type="ECO:0000256" key="9">
    <source>
        <dbReference type="SAM" id="Phobius"/>
    </source>
</evidence>
<gene>
    <name evidence="10" type="primary">tqsA_2</name>
    <name evidence="10" type="ORF">Pla163_20270</name>
</gene>
<feature type="transmembrane region" description="Helical" evidence="9">
    <location>
        <begin position="343"/>
        <end position="360"/>
    </location>
</feature>
<evidence type="ECO:0000256" key="7">
    <source>
        <dbReference type="ARBA" id="ARBA00023136"/>
    </source>
</evidence>
<organism evidence="10 11">
    <name type="scientific">Rohdeia mirabilis</name>
    <dbReference type="NCBI Taxonomy" id="2528008"/>
    <lineage>
        <taxon>Bacteria</taxon>
        <taxon>Pseudomonadati</taxon>
        <taxon>Planctomycetota</taxon>
        <taxon>Planctomycetia</taxon>
        <taxon>Planctomycetia incertae sedis</taxon>
        <taxon>Rohdeia</taxon>
    </lineage>
</organism>
<dbReference type="Pfam" id="PF01594">
    <property type="entry name" value="AI-2E_transport"/>
    <property type="match status" value="1"/>
</dbReference>
<dbReference type="InterPro" id="IPR002549">
    <property type="entry name" value="AI-2E-like"/>
</dbReference>
<dbReference type="Proteomes" id="UP000319342">
    <property type="component" value="Chromosome"/>
</dbReference>
<evidence type="ECO:0000256" key="1">
    <source>
        <dbReference type="ARBA" id="ARBA00004651"/>
    </source>
</evidence>
<dbReference type="PANTHER" id="PTHR21716:SF53">
    <property type="entry name" value="PERMEASE PERM-RELATED"/>
    <property type="match status" value="1"/>
</dbReference>
<dbReference type="GO" id="GO:0055085">
    <property type="term" value="P:transmembrane transport"/>
    <property type="evidence" value="ECO:0007669"/>
    <property type="project" value="TreeGrafter"/>
</dbReference>
<accession>A0A518D0A6</accession>
<feature type="compositionally biased region" description="Low complexity" evidence="8">
    <location>
        <begin position="440"/>
        <end position="463"/>
    </location>
</feature>
<evidence type="ECO:0000313" key="11">
    <source>
        <dbReference type="Proteomes" id="UP000319342"/>
    </source>
</evidence>
<keyword evidence="7 9" id="KW-0472">Membrane</keyword>
<feature type="transmembrane region" description="Helical" evidence="9">
    <location>
        <begin position="64"/>
        <end position="85"/>
    </location>
</feature>
<feature type="region of interest" description="Disordered" evidence="8">
    <location>
        <begin position="99"/>
        <end position="163"/>
    </location>
</feature>
<evidence type="ECO:0000256" key="8">
    <source>
        <dbReference type="SAM" id="MobiDB-lite"/>
    </source>
</evidence>
<evidence type="ECO:0000313" key="10">
    <source>
        <dbReference type="EMBL" id="QDU84908.1"/>
    </source>
</evidence>
<sequence length="463" mass="49373">MIERLPRNKRNIALVAMALLVLWFGWSIRSVLNPLILGYILAAIVVPVVRVLTKRGWNHRNAVVVVFASAMGVSLLVGLGIAVQLRFLVRDLMPARDASSTVEQSEEPGVAESPDAAPASTNSGVVELVPSRSPEDSAGSEGNEEETSAKESGDPVAGSDDERPISRVIEKADAWVFETFGVELLTDAERRALIDLLPEDKTELTQAGGRVALGIWSQLRSLTETIFGLSTLVLLVPLYAFFWMFEMDAMHDWIRRHIPERERGRTARMAEKMGDILSRFFRGRLTICVIKGLLITVALAVAGVQYSILLGLLAGILSLVPFVGSVVAFGLGTLVALGSHDPWWLALIVTIAIYGAAELIEGYILMPRILGDSLGLSEVAVLFAVTAGAASLGLFGVLAALPLAAAIKVAFTEYVDPALTQWADEPRSAAGEEVGEPPADDTASSDTASSDASSGDTASGEPT</sequence>
<keyword evidence="4" id="KW-1003">Cell membrane</keyword>
<dbReference type="AlphaFoldDB" id="A0A518D0A6"/>
<keyword evidence="5 9" id="KW-0812">Transmembrane</keyword>
<evidence type="ECO:0000256" key="4">
    <source>
        <dbReference type="ARBA" id="ARBA00022475"/>
    </source>
</evidence>
<reference evidence="10 11" key="1">
    <citation type="submission" date="2019-02" db="EMBL/GenBank/DDBJ databases">
        <title>Deep-cultivation of Planctomycetes and their phenomic and genomic characterization uncovers novel biology.</title>
        <authorList>
            <person name="Wiegand S."/>
            <person name="Jogler M."/>
            <person name="Boedeker C."/>
            <person name="Pinto D."/>
            <person name="Vollmers J."/>
            <person name="Rivas-Marin E."/>
            <person name="Kohn T."/>
            <person name="Peeters S.H."/>
            <person name="Heuer A."/>
            <person name="Rast P."/>
            <person name="Oberbeckmann S."/>
            <person name="Bunk B."/>
            <person name="Jeske O."/>
            <person name="Meyerdierks A."/>
            <person name="Storesund J.E."/>
            <person name="Kallscheuer N."/>
            <person name="Luecker S."/>
            <person name="Lage O.M."/>
            <person name="Pohl T."/>
            <person name="Merkel B.J."/>
            <person name="Hornburger P."/>
            <person name="Mueller R.-W."/>
            <person name="Bruemmer F."/>
            <person name="Labrenz M."/>
            <person name="Spormann A.M."/>
            <person name="Op den Camp H."/>
            <person name="Overmann J."/>
            <person name="Amann R."/>
            <person name="Jetten M.S.M."/>
            <person name="Mascher T."/>
            <person name="Medema M.H."/>
            <person name="Devos D.P."/>
            <person name="Kaster A.-K."/>
            <person name="Ovreas L."/>
            <person name="Rohde M."/>
            <person name="Galperin M.Y."/>
            <person name="Jogler C."/>
        </authorList>
    </citation>
    <scope>NUCLEOTIDE SEQUENCE [LARGE SCALE GENOMIC DNA]</scope>
    <source>
        <strain evidence="10 11">Pla163</strain>
    </source>
</reference>
<feature type="transmembrane region" description="Helical" evidence="9">
    <location>
        <begin position="380"/>
        <end position="401"/>
    </location>
</feature>
<proteinExistence type="inferred from homology"/>
<feature type="region of interest" description="Disordered" evidence="8">
    <location>
        <begin position="425"/>
        <end position="463"/>
    </location>
</feature>
<evidence type="ECO:0000256" key="2">
    <source>
        <dbReference type="ARBA" id="ARBA00009773"/>
    </source>
</evidence>
<comment type="subcellular location">
    <subcellularLocation>
        <location evidence="1">Cell membrane</location>
        <topology evidence="1">Multi-pass membrane protein</topology>
    </subcellularLocation>
</comment>
<protein>
    <submittedName>
        <fullName evidence="10">AI-2 transport protein TqsA</fullName>
    </submittedName>
</protein>
<dbReference type="EMBL" id="CP036290">
    <property type="protein sequence ID" value="QDU84908.1"/>
    <property type="molecule type" value="Genomic_DNA"/>
</dbReference>
<dbReference type="RefSeq" id="WP_419185771.1">
    <property type="nucleotide sequence ID" value="NZ_CP036290.1"/>
</dbReference>
<evidence type="ECO:0000256" key="5">
    <source>
        <dbReference type="ARBA" id="ARBA00022692"/>
    </source>
</evidence>
<keyword evidence="3" id="KW-0813">Transport</keyword>
<evidence type="ECO:0000256" key="6">
    <source>
        <dbReference type="ARBA" id="ARBA00022989"/>
    </source>
</evidence>
<feature type="transmembrane region" description="Helical" evidence="9">
    <location>
        <begin position="12"/>
        <end position="29"/>
    </location>
</feature>
<keyword evidence="6 9" id="KW-1133">Transmembrane helix</keyword>
<name>A0A518D0A6_9BACT</name>
<feature type="transmembrane region" description="Helical" evidence="9">
    <location>
        <begin position="226"/>
        <end position="245"/>
    </location>
</feature>
<dbReference type="PANTHER" id="PTHR21716">
    <property type="entry name" value="TRANSMEMBRANE PROTEIN"/>
    <property type="match status" value="1"/>
</dbReference>
<dbReference type="GO" id="GO:0005886">
    <property type="term" value="C:plasma membrane"/>
    <property type="evidence" value="ECO:0007669"/>
    <property type="project" value="UniProtKB-SubCell"/>
</dbReference>
<comment type="similarity">
    <text evidence="2">Belongs to the autoinducer-2 exporter (AI-2E) (TC 2.A.86) family.</text>
</comment>
<feature type="transmembrane region" description="Helical" evidence="9">
    <location>
        <begin position="308"/>
        <end position="331"/>
    </location>
</feature>
<evidence type="ECO:0000256" key="3">
    <source>
        <dbReference type="ARBA" id="ARBA00022448"/>
    </source>
</evidence>
<feature type="transmembrane region" description="Helical" evidence="9">
    <location>
        <begin position="35"/>
        <end position="52"/>
    </location>
</feature>
<keyword evidence="11" id="KW-1185">Reference proteome</keyword>